<dbReference type="SUPFAM" id="SSF53335">
    <property type="entry name" value="S-adenosyl-L-methionine-dependent methyltransferases"/>
    <property type="match status" value="1"/>
</dbReference>
<evidence type="ECO:0000256" key="4">
    <source>
        <dbReference type="ARBA" id="ARBA00022691"/>
    </source>
</evidence>
<evidence type="ECO:0000256" key="2">
    <source>
        <dbReference type="ARBA" id="ARBA00022603"/>
    </source>
</evidence>
<dbReference type="Proteomes" id="UP000184322">
    <property type="component" value="Chromosome"/>
</dbReference>
<sequence length="241" mass="27981">MPTVEDLLLEKRRYGLPEEVSEHEKELLKQDTPVQKIIGYVDLANVRIFLDKYVLIPRYETEELVLKAIEKIPQNAKVLDLGCGSGFIAIALKKNRPDLEVYATDISDDALIQTKQNALINGVKINVMYSNLFSMLRDEVKEKKFDVIISNPPYILESEVLPKSVINHEPFEALFAPDYGLFFYKKILENRKTFLEKNGMIFFEINPIHGQYWEILKSTFNLELLKDINQKDRMVIIQLND</sequence>
<name>A0A1L4FSL2_9BACT</name>
<keyword evidence="4" id="KW-0949">S-adenosyl-L-methionine</keyword>
<dbReference type="Pfam" id="PF05175">
    <property type="entry name" value="MTS"/>
    <property type="match status" value="1"/>
</dbReference>
<evidence type="ECO:0000313" key="7">
    <source>
        <dbReference type="EMBL" id="APJ38600.1"/>
    </source>
</evidence>
<reference evidence="8" key="1">
    <citation type="submission" date="2016-10" db="EMBL/GenBank/DDBJ databases">
        <authorList>
            <person name="Beylefeld A."/>
            <person name="Abolnik C."/>
        </authorList>
    </citation>
    <scope>NUCLEOTIDE SEQUENCE [LARGE SCALE GENOMIC DNA]</scope>
    <source>
        <strain evidence="8">B359_6</strain>
    </source>
</reference>
<evidence type="ECO:0000256" key="1">
    <source>
        <dbReference type="ARBA" id="ARBA00012771"/>
    </source>
</evidence>
<dbReference type="InterPro" id="IPR004556">
    <property type="entry name" value="HemK-like"/>
</dbReference>
<dbReference type="InterPro" id="IPR002052">
    <property type="entry name" value="DNA_methylase_N6_adenine_CS"/>
</dbReference>
<dbReference type="RefSeq" id="WP_073372604.1">
    <property type="nucleotide sequence ID" value="NZ_CP017813.1"/>
</dbReference>
<organism evidence="7 8">
    <name type="scientific">Mycoplasmopsis pullorum</name>
    <dbReference type="NCBI Taxonomy" id="48003"/>
    <lineage>
        <taxon>Bacteria</taxon>
        <taxon>Bacillati</taxon>
        <taxon>Mycoplasmatota</taxon>
        <taxon>Mycoplasmoidales</taxon>
        <taxon>Metamycoplasmataceae</taxon>
        <taxon>Mycoplasmopsis</taxon>
    </lineage>
</organism>
<dbReference type="STRING" id="48003.BLA55_02955"/>
<dbReference type="InterPro" id="IPR019874">
    <property type="entry name" value="RF_methyltr_PrmC"/>
</dbReference>
<evidence type="ECO:0000259" key="6">
    <source>
        <dbReference type="Pfam" id="PF05175"/>
    </source>
</evidence>
<dbReference type="NCBIfam" id="TIGR03534">
    <property type="entry name" value="RF_mod_PrmC"/>
    <property type="match status" value="1"/>
</dbReference>
<dbReference type="EMBL" id="CP017813">
    <property type="protein sequence ID" value="APJ38600.1"/>
    <property type="molecule type" value="Genomic_DNA"/>
</dbReference>
<dbReference type="PROSITE" id="PS00092">
    <property type="entry name" value="N6_MTASE"/>
    <property type="match status" value="1"/>
</dbReference>
<keyword evidence="2 7" id="KW-0489">Methyltransferase</keyword>
<dbReference type="InterPro" id="IPR029063">
    <property type="entry name" value="SAM-dependent_MTases_sf"/>
</dbReference>
<dbReference type="Gene3D" id="3.40.50.150">
    <property type="entry name" value="Vaccinia Virus protein VP39"/>
    <property type="match status" value="1"/>
</dbReference>
<dbReference type="GO" id="GO:0003676">
    <property type="term" value="F:nucleic acid binding"/>
    <property type="evidence" value="ECO:0007669"/>
    <property type="project" value="InterPro"/>
</dbReference>
<dbReference type="NCBIfam" id="TIGR00536">
    <property type="entry name" value="hemK_fam"/>
    <property type="match status" value="1"/>
</dbReference>
<comment type="catalytic activity">
    <reaction evidence="5">
        <text>L-glutaminyl-[peptide chain release factor] + S-adenosyl-L-methionine = N(5)-methyl-L-glutaminyl-[peptide chain release factor] + S-adenosyl-L-homocysteine + H(+)</text>
        <dbReference type="Rhea" id="RHEA:42896"/>
        <dbReference type="Rhea" id="RHEA-COMP:10271"/>
        <dbReference type="Rhea" id="RHEA-COMP:10272"/>
        <dbReference type="ChEBI" id="CHEBI:15378"/>
        <dbReference type="ChEBI" id="CHEBI:30011"/>
        <dbReference type="ChEBI" id="CHEBI:57856"/>
        <dbReference type="ChEBI" id="CHEBI:59789"/>
        <dbReference type="ChEBI" id="CHEBI:61891"/>
        <dbReference type="EC" id="2.1.1.297"/>
    </reaction>
</comment>
<dbReference type="GO" id="GO:0032259">
    <property type="term" value="P:methylation"/>
    <property type="evidence" value="ECO:0007669"/>
    <property type="project" value="UniProtKB-KW"/>
</dbReference>
<evidence type="ECO:0000256" key="3">
    <source>
        <dbReference type="ARBA" id="ARBA00022679"/>
    </source>
</evidence>
<evidence type="ECO:0000313" key="8">
    <source>
        <dbReference type="Proteomes" id="UP000184322"/>
    </source>
</evidence>
<dbReference type="PANTHER" id="PTHR18895">
    <property type="entry name" value="HEMK METHYLTRANSFERASE"/>
    <property type="match status" value="1"/>
</dbReference>
<keyword evidence="8" id="KW-1185">Reference proteome</keyword>
<evidence type="ECO:0000256" key="5">
    <source>
        <dbReference type="ARBA" id="ARBA00048391"/>
    </source>
</evidence>
<gene>
    <name evidence="7" type="ORF">BLA55_02955</name>
</gene>
<dbReference type="KEGG" id="mpul:BLA55_02955"/>
<dbReference type="GO" id="GO:0102559">
    <property type="term" value="F:peptide chain release factor N(5)-glutamine methyltransferase activity"/>
    <property type="evidence" value="ECO:0007669"/>
    <property type="project" value="UniProtKB-EC"/>
</dbReference>
<dbReference type="AlphaFoldDB" id="A0A1L4FSL2"/>
<dbReference type="CDD" id="cd02440">
    <property type="entry name" value="AdoMet_MTases"/>
    <property type="match status" value="1"/>
</dbReference>
<accession>A0A1L4FSL2</accession>
<dbReference type="OrthoDB" id="9800643at2"/>
<dbReference type="EC" id="2.1.1.297" evidence="1"/>
<dbReference type="InterPro" id="IPR050320">
    <property type="entry name" value="N5-glutamine_MTase"/>
</dbReference>
<dbReference type="InterPro" id="IPR007848">
    <property type="entry name" value="Small_mtfrase_dom"/>
</dbReference>
<protein>
    <recommendedName>
        <fullName evidence="1">peptide chain release factor N(5)-glutamine methyltransferase</fullName>
        <ecNumber evidence="1">2.1.1.297</ecNumber>
    </recommendedName>
</protein>
<dbReference type="PANTHER" id="PTHR18895:SF74">
    <property type="entry name" value="MTRF1L RELEASE FACTOR GLUTAMINE METHYLTRANSFERASE"/>
    <property type="match status" value="1"/>
</dbReference>
<proteinExistence type="predicted"/>
<feature type="domain" description="Methyltransferase small" evidence="6">
    <location>
        <begin position="63"/>
        <end position="158"/>
    </location>
</feature>
<keyword evidence="3 7" id="KW-0808">Transferase</keyword>